<organism evidence="1 2">
    <name type="scientific">Smallanthus sonchifolius</name>
    <dbReference type="NCBI Taxonomy" id="185202"/>
    <lineage>
        <taxon>Eukaryota</taxon>
        <taxon>Viridiplantae</taxon>
        <taxon>Streptophyta</taxon>
        <taxon>Embryophyta</taxon>
        <taxon>Tracheophyta</taxon>
        <taxon>Spermatophyta</taxon>
        <taxon>Magnoliopsida</taxon>
        <taxon>eudicotyledons</taxon>
        <taxon>Gunneridae</taxon>
        <taxon>Pentapetalae</taxon>
        <taxon>asterids</taxon>
        <taxon>campanulids</taxon>
        <taxon>Asterales</taxon>
        <taxon>Asteraceae</taxon>
        <taxon>Asteroideae</taxon>
        <taxon>Heliantheae alliance</taxon>
        <taxon>Millerieae</taxon>
        <taxon>Smallanthus</taxon>
    </lineage>
</organism>
<evidence type="ECO:0000313" key="2">
    <source>
        <dbReference type="Proteomes" id="UP001056120"/>
    </source>
</evidence>
<evidence type="ECO:0000313" key="1">
    <source>
        <dbReference type="EMBL" id="KAI3816174.1"/>
    </source>
</evidence>
<name>A0ACB9J6N6_9ASTR</name>
<keyword evidence="2" id="KW-1185">Reference proteome</keyword>
<comment type="caution">
    <text evidence="1">The sequence shown here is derived from an EMBL/GenBank/DDBJ whole genome shotgun (WGS) entry which is preliminary data.</text>
</comment>
<proteinExistence type="predicted"/>
<protein>
    <submittedName>
        <fullName evidence="1">Uncharacterized protein</fullName>
    </submittedName>
</protein>
<sequence>MQESSVGMQSIFRTDNRSDTLGPRVLRFCEVLQGKMWRHFSKSKGKGKEPASGSADPPPKRNRRNVIIEDFDLDPMEEETEQIPKPQ</sequence>
<reference evidence="1 2" key="2">
    <citation type="journal article" date="2022" name="Mol. Ecol. Resour.">
        <title>The genomes of chicory, endive, great burdock and yacon provide insights into Asteraceae paleo-polyploidization history and plant inulin production.</title>
        <authorList>
            <person name="Fan W."/>
            <person name="Wang S."/>
            <person name="Wang H."/>
            <person name="Wang A."/>
            <person name="Jiang F."/>
            <person name="Liu H."/>
            <person name="Zhao H."/>
            <person name="Xu D."/>
            <person name="Zhang Y."/>
        </authorList>
    </citation>
    <scope>NUCLEOTIDE SEQUENCE [LARGE SCALE GENOMIC DNA]</scope>
    <source>
        <strain evidence="2">cv. Yunnan</strain>
        <tissue evidence="1">Leaves</tissue>
    </source>
</reference>
<dbReference type="Proteomes" id="UP001056120">
    <property type="component" value="Linkage Group LG05"/>
</dbReference>
<accession>A0ACB9J6N6</accession>
<reference evidence="2" key="1">
    <citation type="journal article" date="2022" name="Mol. Ecol. Resour.">
        <title>The genomes of chicory, endive, great burdock and yacon provide insights into Asteraceae palaeo-polyploidization history and plant inulin production.</title>
        <authorList>
            <person name="Fan W."/>
            <person name="Wang S."/>
            <person name="Wang H."/>
            <person name="Wang A."/>
            <person name="Jiang F."/>
            <person name="Liu H."/>
            <person name="Zhao H."/>
            <person name="Xu D."/>
            <person name="Zhang Y."/>
        </authorList>
    </citation>
    <scope>NUCLEOTIDE SEQUENCE [LARGE SCALE GENOMIC DNA]</scope>
    <source>
        <strain evidence="2">cv. Yunnan</strain>
    </source>
</reference>
<gene>
    <name evidence="1" type="ORF">L1987_15865</name>
</gene>
<dbReference type="EMBL" id="CM042022">
    <property type="protein sequence ID" value="KAI3816174.1"/>
    <property type="molecule type" value="Genomic_DNA"/>
</dbReference>